<dbReference type="InterPro" id="IPR020084">
    <property type="entry name" value="NUDIX_hydrolase_CS"/>
</dbReference>
<dbReference type="PRINTS" id="PR00502">
    <property type="entry name" value="NUDIXFAMILY"/>
</dbReference>
<dbReference type="EMBL" id="BAAAHQ010000023">
    <property type="protein sequence ID" value="GAA0937474.1"/>
    <property type="molecule type" value="Genomic_DNA"/>
</dbReference>
<reference evidence="8" key="1">
    <citation type="journal article" date="2019" name="Int. J. Syst. Evol. Microbiol.">
        <title>The Global Catalogue of Microorganisms (GCM) 10K type strain sequencing project: providing services to taxonomists for standard genome sequencing and annotation.</title>
        <authorList>
            <consortium name="The Broad Institute Genomics Platform"/>
            <consortium name="The Broad Institute Genome Sequencing Center for Infectious Disease"/>
            <person name="Wu L."/>
            <person name="Ma J."/>
        </authorList>
    </citation>
    <scope>NUCLEOTIDE SEQUENCE [LARGE SCALE GENOMIC DNA]</scope>
    <source>
        <strain evidence="8">JCM 11136</strain>
    </source>
</reference>
<organism evidence="7 8">
    <name type="scientific">Nonomuraea longicatena</name>
    <dbReference type="NCBI Taxonomy" id="83682"/>
    <lineage>
        <taxon>Bacteria</taxon>
        <taxon>Bacillati</taxon>
        <taxon>Actinomycetota</taxon>
        <taxon>Actinomycetes</taxon>
        <taxon>Streptosporangiales</taxon>
        <taxon>Streptosporangiaceae</taxon>
        <taxon>Nonomuraea</taxon>
    </lineage>
</organism>
<dbReference type="CDD" id="cd02883">
    <property type="entry name" value="NUDIX_Hydrolase"/>
    <property type="match status" value="1"/>
</dbReference>
<dbReference type="RefSeq" id="WP_343952105.1">
    <property type="nucleotide sequence ID" value="NZ_BAAAHQ010000023.1"/>
</dbReference>
<dbReference type="Pfam" id="PF00293">
    <property type="entry name" value="NUDIX"/>
    <property type="match status" value="1"/>
</dbReference>
<evidence type="ECO:0000313" key="8">
    <source>
        <dbReference type="Proteomes" id="UP001501578"/>
    </source>
</evidence>
<dbReference type="PANTHER" id="PTHR43222:SF2">
    <property type="entry name" value="NUDIX HYDROLASE 23, CHLOROPLASTIC"/>
    <property type="match status" value="1"/>
</dbReference>
<name>A0ABP4AJ46_9ACTN</name>
<keyword evidence="3 5" id="KW-0378">Hydrolase</keyword>
<dbReference type="PROSITE" id="PS51462">
    <property type="entry name" value="NUDIX"/>
    <property type="match status" value="1"/>
</dbReference>
<dbReference type="InterPro" id="IPR020476">
    <property type="entry name" value="Nudix_hydrolase"/>
</dbReference>
<dbReference type="PANTHER" id="PTHR43222">
    <property type="entry name" value="NUDIX HYDROLASE 23"/>
    <property type="match status" value="1"/>
</dbReference>
<evidence type="ECO:0000256" key="5">
    <source>
        <dbReference type="RuleBase" id="RU003476"/>
    </source>
</evidence>
<proteinExistence type="inferred from homology"/>
<dbReference type="Proteomes" id="UP001501578">
    <property type="component" value="Unassembled WGS sequence"/>
</dbReference>
<sequence length="157" mass="17509">MADVLAVDEAGNRLTAFYPAAEVARFDDGPMPLALVAVWRGDELLLVFNRRRRCWELPGGMIDPGETPRMAAVRELWEEAGLSIADPVFAGHARFLLGPERRVEYAALYTTRTSVDPDFTPNEEISAICWWDGIRPLADPVQPLDACLGELTRTKRP</sequence>
<evidence type="ECO:0000256" key="4">
    <source>
        <dbReference type="ARBA" id="ARBA00022842"/>
    </source>
</evidence>
<dbReference type="Gene3D" id="3.90.79.10">
    <property type="entry name" value="Nucleoside Triphosphate Pyrophosphohydrolase"/>
    <property type="match status" value="1"/>
</dbReference>
<dbReference type="PROSITE" id="PS00893">
    <property type="entry name" value="NUDIX_BOX"/>
    <property type="match status" value="1"/>
</dbReference>
<comment type="similarity">
    <text evidence="2 5">Belongs to the Nudix hydrolase family.</text>
</comment>
<evidence type="ECO:0000259" key="6">
    <source>
        <dbReference type="PROSITE" id="PS51462"/>
    </source>
</evidence>
<dbReference type="GO" id="GO:0016787">
    <property type="term" value="F:hydrolase activity"/>
    <property type="evidence" value="ECO:0007669"/>
    <property type="project" value="UniProtKB-KW"/>
</dbReference>
<evidence type="ECO:0000256" key="3">
    <source>
        <dbReference type="ARBA" id="ARBA00022801"/>
    </source>
</evidence>
<protein>
    <submittedName>
        <fullName evidence="7">NUDIX hydrolase</fullName>
    </submittedName>
</protein>
<comment type="cofactor">
    <cofactor evidence="1">
        <name>Mg(2+)</name>
        <dbReference type="ChEBI" id="CHEBI:18420"/>
    </cofactor>
</comment>
<keyword evidence="8" id="KW-1185">Reference proteome</keyword>
<dbReference type="SUPFAM" id="SSF55811">
    <property type="entry name" value="Nudix"/>
    <property type="match status" value="1"/>
</dbReference>
<comment type="caution">
    <text evidence="7">The sequence shown here is derived from an EMBL/GenBank/DDBJ whole genome shotgun (WGS) entry which is preliminary data.</text>
</comment>
<accession>A0ABP4AJ46</accession>
<dbReference type="InterPro" id="IPR000086">
    <property type="entry name" value="NUDIX_hydrolase_dom"/>
</dbReference>
<feature type="domain" description="Nudix hydrolase" evidence="6">
    <location>
        <begin position="29"/>
        <end position="154"/>
    </location>
</feature>
<evidence type="ECO:0000256" key="1">
    <source>
        <dbReference type="ARBA" id="ARBA00001946"/>
    </source>
</evidence>
<dbReference type="InterPro" id="IPR015797">
    <property type="entry name" value="NUDIX_hydrolase-like_dom_sf"/>
</dbReference>
<evidence type="ECO:0000256" key="2">
    <source>
        <dbReference type="ARBA" id="ARBA00005582"/>
    </source>
</evidence>
<gene>
    <name evidence="7" type="ORF">GCM10009560_46870</name>
</gene>
<evidence type="ECO:0000313" key="7">
    <source>
        <dbReference type="EMBL" id="GAA0937474.1"/>
    </source>
</evidence>
<keyword evidence="4" id="KW-0460">Magnesium</keyword>